<evidence type="ECO:0000313" key="1">
    <source>
        <dbReference type="EMBL" id="KKK81486.1"/>
    </source>
</evidence>
<proteinExistence type="predicted"/>
<accession>A0A0F9BAP1</accession>
<dbReference type="AlphaFoldDB" id="A0A0F9BAP1"/>
<dbReference type="EMBL" id="LAZR01053103">
    <property type="protein sequence ID" value="KKK81486.1"/>
    <property type="molecule type" value="Genomic_DNA"/>
</dbReference>
<organism evidence="1">
    <name type="scientific">marine sediment metagenome</name>
    <dbReference type="NCBI Taxonomy" id="412755"/>
    <lineage>
        <taxon>unclassified sequences</taxon>
        <taxon>metagenomes</taxon>
        <taxon>ecological metagenomes</taxon>
    </lineage>
</organism>
<protein>
    <submittedName>
        <fullName evidence="1">Uncharacterized protein</fullName>
    </submittedName>
</protein>
<reference evidence="1" key="1">
    <citation type="journal article" date="2015" name="Nature">
        <title>Complex archaea that bridge the gap between prokaryotes and eukaryotes.</title>
        <authorList>
            <person name="Spang A."/>
            <person name="Saw J.H."/>
            <person name="Jorgensen S.L."/>
            <person name="Zaremba-Niedzwiedzka K."/>
            <person name="Martijn J."/>
            <person name="Lind A.E."/>
            <person name="van Eijk R."/>
            <person name="Schleper C."/>
            <person name="Guy L."/>
            <person name="Ettema T.J."/>
        </authorList>
    </citation>
    <scope>NUCLEOTIDE SEQUENCE</scope>
</reference>
<name>A0A0F9BAP1_9ZZZZ</name>
<sequence>MTECIYCELTIHGNCQRGTCECGCKGDKNHFMKDEIISHGGIKEDKPAMFEI</sequence>
<gene>
    <name evidence="1" type="ORF">LCGC14_2812980</name>
</gene>
<comment type="caution">
    <text evidence="1">The sequence shown here is derived from an EMBL/GenBank/DDBJ whole genome shotgun (WGS) entry which is preliminary data.</text>
</comment>